<feature type="domain" description="DDE-1" evidence="1">
    <location>
        <begin position="4"/>
        <end position="57"/>
    </location>
</feature>
<dbReference type="Pfam" id="PF03184">
    <property type="entry name" value="DDE_1"/>
    <property type="match status" value="1"/>
</dbReference>
<reference evidence="2" key="3">
    <citation type="submission" date="2025-09" db="UniProtKB">
        <authorList>
            <consortium name="Ensembl"/>
        </authorList>
    </citation>
    <scope>IDENTIFICATION</scope>
</reference>
<reference evidence="2" key="1">
    <citation type="submission" date="2014-08" db="EMBL/GenBank/DDBJ databases">
        <authorList>
            <person name="Senf B."/>
            <person name="Petzold A."/>
            <person name="Downie B.R."/>
            <person name="Koch P."/>
            <person name="Platzer M."/>
        </authorList>
    </citation>
    <scope>NUCLEOTIDE SEQUENCE [LARGE SCALE GENOMIC DNA]</scope>
    <source>
        <strain evidence="2">GRZ</strain>
    </source>
</reference>
<dbReference type="InterPro" id="IPR004875">
    <property type="entry name" value="DDE_SF_endonuclease_dom"/>
</dbReference>
<dbReference type="GO" id="GO:0003676">
    <property type="term" value="F:nucleic acid binding"/>
    <property type="evidence" value="ECO:0007669"/>
    <property type="project" value="InterPro"/>
</dbReference>
<evidence type="ECO:0000259" key="1">
    <source>
        <dbReference type="Pfam" id="PF03184"/>
    </source>
</evidence>
<proteinExistence type="predicted"/>
<sequence length="64" mass="7340">MEGGIQVEFLPPNTTSLIQPMDQGIIRAFKALYMKNTLEDLVACMDAAQEDEDETFNLKAYWRQ</sequence>
<accession>A0A8C6K7X5</accession>
<name>A0A8C6K7X5_NOTFU</name>
<organism evidence="2 3">
    <name type="scientific">Nothobranchius furzeri</name>
    <name type="common">Turquoise killifish</name>
    <dbReference type="NCBI Taxonomy" id="105023"/>
    <lineage>
        <taxon>Eukaryota</taxon>
        <taxon>Metazoa</taxon>
        <taxon>Chordata</taxon>
        <taxon>Craniata</taxon>
        <taxon>Vertebrata</taxon>
        <taxon>Euteleostomi</taxon>
        <taxon>Actinopterygii</taxon>
        <taxon>Neopterygii</taxon>
        <taxon>Teleostei</taxon>
        <taxon>Neoteleostei</taxon>
        <taxon>Acanthomorphata</taxon>
        <taxon>Ovalentaria</taxon>
        <taxon>Atherinomorphae</taxon>
        <taxon>Cyprinodontiformes</taxon>
        <taxon>Nothobranchiidae</taxon>
        <taxon>Nothobranchius</taxon>
    </lineage>
</organism>
<dbReference type="GeneTree" id="ENSGT00940000177992"/>
<dbReference type="Ensembl" id="ENSNFUT00015002107.1">
    <property type="protein sequence ID" value="ENSNFUP00015001962.1"/>
    <property type="gene ID" value="ENSNFUG00015001078.1"/>
</dbReference>
<evidence type="ECO:0000313" key="2">
    <source>
        <dbReference type="Ensembl" id="ENSNFUP00015001962.1"/>
    </source>
</evidence>
<keyword evidence="3" id="KW-1185">Reference proteome</keyword>
<dbReference type="Proteomes" id="UP000694548">
    <property type="component" value="Chromosome sgr07"/>
</dbReference>
<protein>
    <recommendedName>
        <fullName evidence="1">DDE-1 domain-containing protein</fullName>
    </recommendedName>
</protein>
<evidence type="ECO:0000313" key="3">
    <source>
        <dbReference type="Proteomes" id="UP000694548"/>
    </source>
</evidence>
<reference evidence="2" key="2">
    <citation type="submission" date="2025-08" db="UniProtKB">
        <authorList>
            <consortium name="Ensembl"/>
        </authorList>
    </citation>
    <scope>IDENTIFICATION</scope>
</reference>
<dbReference type="AlphaFoldDB" id="A0A8C6K7X5"/>